<feature type="transmembrane region" description="Helical" evidence="7">
    <location>
        <begin position="293"/>
        <end position="313"/>
    </location>
</feature>
<keyword evidence="5 7" id="KW-1133">Transmembrane helix</keyword>
<gene>
    <name evidence="8" type="ORF">SAMN05444486_103523</name>
</gene>
<dbReference type="PANTHER" id="PTHR36838">
    <property type="entry name" value="AUXIN EFFLUX CARRIER FAMILY PROTEIN"/>
    <property type="match status" value="1"/>
</dbReference>
<feature type="transmembrane region" description="Helical" evidence="7">
    <location>
        <begin position="262"/>
        <end position="281"/>
    </location>
</feature>
<evidence type="ECO:0000256" key="6">
    <source>
        <dbReference type="ARBA" id="ARBA00023136"/>
    </source>
</evidence>
<feature type="transmembrane region" description="Helical" evidence="7">
    <location>
        <begin position="6"/>
        <end position="22"/>
    </location>
</feature>
<dbReference type="STRING" id="576131.SAMN05444486_103523"/>
<dbReference type="AlphaFoldDB" id="A0A1H3MDI3"/>
<feature type="transmembrane region" description="Helical" evidence="7">
    <location>
        <begin position="65"/>
        <end position="87"/>
    </location>
</feature>
<evidence type="ECO:0000256" key="2">
    <source>
        <dbReference type="ARBA" id="ARBA00022448"/>
    </source>
</evidence>
<dbReference type="PANTHER" id="PTHR36838:SF3">
    <property type="entry name" value="TRANSPORTER AUXIN EFFLUX CARRIER EC FAMILY"/>
    <property type="match status" value="1"/>
</dbReference>
<dbReference type="Pfam" id="PF03547">
    <property type="entry name" value="Mem_trans"/>
    <property type="match status" value="1"/>
</dbReference>
<evidence type="ECO:0000256" key="5">
    <source>
        <dbReference type="ARBA" id="ARBA00022989"/>
    </source>
</evidence>
<dbReference type="GeneID" id="78125466"/>
<dbReference type="Proteomes" id="UP000199026">
    <property type="component" value="Unassembled WGS sequence"/>
</dbReference>
<keyword evidence="6 7" id="KW-0472">Membrane</keyword>
<dbReference type="RefSeq" id="WP_089893074.1">
    <property type="nucleotide sequence ID" value="NZ_CALJFH010000035.1"/>
</dbReference>
<organism evidence="8 9">
    <name type="scientific">Lentibacter algarum</name>
    <dbReference type="NCBI Taxonomy" id="576131"/>
    <lineage>
        <taxon>Bacteria</taxon>
        <taxon>Pseudomonadati</taxon>
        <taxon>Pseudomonadota</taxon>
        <taxon>Alphaproteobacteria</taxon>
        <taxon>Rhodobacterales</taxon>
        <taxon>Roseobacteraceae</taxon>
        <taxon>Lentibacter</taxon>
    </lineage>
</organism>
<feature type="transmembrane region" description="Helical" evidence="7">
    <location>
        <begin position="124"/>
        <end position="147"/>
    </location>
</feature>
<feature type="transmembrane region" description="Helical" evidence="7">
    <location>
        <begin position="199"/>
        <end position="221"/>
    </location>
</feature>
<keyword evidence="2" id="KW-0813">Transport</keyword>
<feature type="transmembrane region" description="Helical" evidence="7">
    <location>
        <begin position="233"/>
        <end position="256"/>
    </location>
</feature>
<keyword evidence="4 7" id="KW-0812">Transmembrane</keyword>
<dbReference type="GO" id="GO:0016020">
    <property type="term" value="C:membrane"/>
    <property type="evidence" value="ECO:0007669"/>
    <property type="project" value="UniProtKB-SubCell"/>
</dbReference>
<evidence type="ECO:0000313" key="8">
    <source>
        <dbReference type="EMBL" id="SDY74358.1"/>
    </source>
</evidence>
<evidence type="ECO:0000256" key="4">
    <source>
        <dbReference type="ARBA" id="ARBA00022692"/>
    </source>
</evidence>
<evidence type="ECO:0008006" key="10">
    <source>
        <dbReference type="Google" id="ProtNLM"/>
    </source>
</evidence>
<evidence type="ECO:0000256" key="1">
    <source>
        <dbReference type="ARBA" id="ARBA00004141"/>
    </source>
</evidence>
<dbReference type="GO" id="GO:0055085">
    <property type="term" value="P:transmembrane transport"/>
    <property type="evidence" value="ECO:0007669"/>
    <property type="project" value="InterPro"/>
</dbReference>
<reference evidence="8 9" key="1">
    <citation type="submission" date="2016-10" db="EMBL/GenBank/DDBJ databases">
        <authorList>
            <person name="de Groot N.N."/>
        </authorList>
    </citation>
    <scope>NUCLEOTIDE SEQUENCE [LARGE SCALE GENOMIC DNA]</scope>
    <source>
        <strain evidence="8 9">DSM 24677</strain>
    </source>
</reference>
<dbReference type="EMBL" id="FNPR01000003">
    <property type="protein sequence ID" value="SDY74358.1"/>
    <property type="molecule type" value="Genomic_DNA"/>
</dbReference>
<comment type="subcellular location">
    <subcellularLocation>
        <location evidence="1">Membrane</location>
        <topology evidence="1">Multi-pass membrane protein</topology>
    </subcellularLocation>
</comment>
<dbReference type="OrthoDB" id="9810457at2"/>
<feature type="transmembrane region" description="Helical" evidence="7">
    <location>
        <begin position="167"/>
        <end position="187"/>
    </location>
</feature>
<evidence type="ECO:0000256" key="3">
    <source>
        <dbReference type="ARBA" id="ARBA00022475"/>
    </source>
</evidence>
<accession>A0A1H3MDI3</accession>
<name>A0A1H3MDI3_9RHOB</name>
<feature type="transmembrane region" description="Helical" evidence="7">
    <location>
        <begin position="34"/>
        <end position="53"/>
    </location>
</feature>
<keyword evidence="9" id="KW-1185">Reference proteome</keyword>
<evidence type="ECO:0000313" key="9">
    <source>
        <dbReference type="Proteomes" id="UP000199026"/>
    </source>
</evidence>
<dbReference type="InterPro" id="IPR004776">
    <property type="entry name" value="Mem_transp_PIN-like"/>
</dbReference>
<proteinExistence type="predicted"/>
<sequence length="314" mass="32822">MIAVLGITLPLFAAVLLGYLCVRGGLFKPTDMRLFGSFVLNVALPALLFLAVATRDARDVFNITYMAVFATGALLTIAASFIILTLLKTTPSRRAVAVMGTSCANSGFVGYPLMLLAFPDSAGQILALNMLVENFLIIPLCLVLFELSKERNGTGIVRLIGQIALNVLRRPMVIALLLGLAVSLLRVPLPEPILRTTSLFAASASALALFTIGGALVGLPFKGHRALAALTAAGKLLLHPALAALALAATMALGLPPLSRELATAVILSAAIPMFSIYALFAAELGHEGMASIAQVLATGASFLTLSALMLWLL</sequence>
<evidence type="ECO:0000256" key="7">
    <source>
        <dbReference type="SAM" id="Phobius"/>
    </source>
</evidence>
<keyword evidence="3" id="KW-1003">Cell membrane</keyword>
<feature type="transmembrane region" description="Helical" evidence="7">
    <location>
        <begin position="96"/>
        <end position="118"/>
    </location>
</feature>
<protein>
    <recommendedName>
        <fullName evidence="10">Transporter</fullName>
    </recommendedName>
</protein>